<evidence type="ECO:0000313" key="3">
    <source>
        <dbReference type="Proteomes" id="UP001148838"/>
    </source>
</evidence>
<dbReference type="Gene3D" id="3.30.420.10">
    <property type="entry name" value="Ribonuclease H-like superfamily/Ribonuclease H"/>
    <property type="match status" value="1"/>
</dbReference>
<dbReference type="PANTHER" id="PTHR47027">
    <property type="entry name" value="REVERSE TRANSCRIPTASE DOMAIN-CONTAINING PROTEIN"/>
    <property type="match status" value="1"/>
</dbReference>
<feature type="domain" description="Reverse transcriptase" evidence="1">
    <location>
        <begin position="1"/>
        <end position="284"/>
    </location>
</feature>
<dbReference type="PROSITE" id="PS50878">
    <property type="entry name" value="RT_POL"/>
    <property type="match status" value="1"/>
</dbReference>
<dbReference type="Proteomes" id="UP001148838">
    <property type="component" value="Unassembled WGS sequence"/>
</dbReference>
<protein>
    <recommendedName>
        <fullName evidence="1">Reverse transcriptase domain-containing protein</fullName>
    </recommendedName>
</protein>
<gene>
    <name evidence="2" type="ORF">ANN_01196</name>
</gene>
<dbReference type="PANTHER" id="PTHR47027:SF20">
    <property type="entry name" value="REVERSE TRANSCRIPTASE-LIKE PROTEIN WITH RNA-DIRECTED DNA POLYMERASE DOMAIN"/>
    <property type="match status" value="1"/>
</dbReference>
<dbReference type="EMBL" id="JAJSOF020000003">
    <property type="protein sequence ID" value="KAJ4449792.1"/>
    <property type="molecule type" value="Genomic_DNA"/>
</dbReference>
<dbReference type="Pfam" id="PF00078">
    <property type="entry name" value="RVT_1"/>
    <property type="match status" value="1"/>
</dbReference>
<keyword evidence="3" id="KW-1185">Reference proteome</keyword>
<comment type="caution">
    <text evidence="2">The sequence shown here is derived from an EMBL/GenBank/DDBJ whole genome shotgun (WGS) entry which is preliminary data.</text>
</comment>
<evidence type="ECO:0000259" key="1">
    <source>
        <dbReference type="PROSITE" id="PS50878"/>
    </source>
</evidence>
<organism evidence="2 3">
    <name type="scientific">Periplaneta americana</name>
    <name type="common">American cockroach</name>
    <name type="synonym">Blatta americana</name>
    <dbReference type="NCBI Taxonomy" id="6978"/>
    <lineage>
        <taxon>Eukaryota</taxon>
        <taxon>Metazoa</taxon>
        <taxon>Ecdysozoa</taxon>
        <taxon>Arthropoda</taxon>
        <taxon>Hexapoda</taxon>
        <taxon>Insecta</taxon>
        <taxon>Pterygota</taxon>
        <taxon>Neoptera</taxon>
        <taxon>Polyneoptera</taxon>
        <taxon>Dictyoptera</taxon>
        <taxon>Blattodea</taxon>
        <taxon>Blattoidea</taxon>
        <taxon>Blattidae</taxon>
        <taxon>Blattinae</taxon>
        <taxon>Periplaneta</taxon>
    </lineage>
</organism>
<proteinExistence type="predicted"/>
<reference evidence="2 3" key="1">
    <citation type="journal article" date="2022" name="Allergy">
        <title>Genome assembly and annotation of Periplaneta americana reveal a comprehensive cockroach allergen profile.</title>
        <authorList>
            <person name="Wang L."/>
            <person name="Xiong Q."/>
            <person name="Saelim N."/>
            <person name="Wang L."/>
            <person name="Nong W."/>
            <person name="Wan A.T."/>
            <person name="Shi M."/>
            <person name="Liu X."/>
            <person name="Cao Q."/>
            <person name="Hui J.H.L."/>
            <person name="Sookrung N."/>
            <person name="Leung T.F."/>
            <person name="Tungtrongchitr A."/>
            <person name="Tsui S.K.W."/>
        </authorList>
    </citation>
    <scope>NUCLEOTIDE SEQUENCE [LARGE SCALE GENOMIC DNA]</scope>
    <source>
        <strain evidence="2">PWHHKU_190912</strain>
    </source>
</reference>
<dbReference type="InterPro" id="IPR036397">
    <property type="entry name" value="RNaseH_sf"/>
</dbReference>
<sequence>MPLVYMFQQDNDGKHTDQINKDWLIWNISQQLRTPPHSPDLNLIEHWLEILKKTGWRVGIALAFYAQGCGLVVEVDNRIPECQFGFRKGRSTLHAISYLIEQIENTLRHPGKKYHVVFVDYCKAFDLINRETLIRKLSNMIGESHALTTIIADILSCNYIQISDEITLSNKIIQTNGVLQGDPISPVLFNIMTTDITKITEDTTASMIMYADDMAIGSSNIEELQQVLNKLVRWAEENSLQINHQKTKQMNFRNGGKQRKKDTLTLQNEPLEVVQKFKYLGVTLQTTLKSYRIHIQERAAAAIKAMYNIKNLQQLETKMAMTLFRSAIAPIATYGLNIIWGNLTVSDMGKIERVNSSFMKRVLGVGRTTLSRLTYELMKERFFIEDIRTQLCMPNTPAYEKALEVLRGKKNAIWSEFYITDAMTTRDWANTNYELRHIVTRYAVHGFHHKICTTKRYHEPNDECVCELCQKPCGRYHVENCRESKTSLTNFCKD</sequence>
<evidence type="ECO:0000313" key="2">
    <source>
        <dbReference type="EMBL" id="KAJ4449792.1"/>
    </source>
</evidence>
<accession>A0ABQ8TVT1</accession>
<dbReference type="Gene3D" id="3.30.70.270">
    <property type="match status" value="1"/>
</dbReference>
<name>A0ABQ8TVT1_PERAM</name>
<dbReference type="SUPFAM" id="SSF56672">
    <property type="entry name" value="DNA/RNA polymerases"/>
    <property type="match status" value="1"/>
</dbReference>
<dbReference type="CDD" id="cd01650">
    <property type="entry name" value="RT_nLTR_like"/>
    <property type="match status" value="1"/>
</dbReference>
<dbReference type="InterPro" id="IPR043502">
    <property type="entry name" value="DNA/RNA_pol_sf"/>
</dbReference>
<dbReference type="InterPro" id="IPR000477">
    <property type="entry name" value="RT_dom"/>
</dbReference>
<dbReference type="InterPro" id="IPR043128">
    <property type="entry name" value="Rev_trsase/Diguanyl_cyclase"/>
</dbReference>